<evidence type="ECO:0000313" key="2">
    <source>
        <dbReference type="Proteomes" id="UP000520156"/>
    </source>
</evidence>
<dbReference type="NCBIfam" id="TIGR01509">
    <property type="entry name" value="HAD-SF-IA-v3"/>
    <property type="match status" value="1"/>
</dbReference>
<dbReference type="Proteomes" id="UP000520156">
    <property type="component" value="Unassembled WGS sequence"/>
</dbReference>
<comment type="caution">
    <text evidence="1">The sequence shown here is derived from an EMBL/GenBank/DDBJ whole genome shotgun (WGS) entry which is preliminary data.</text>
</comment>
<dbReference type="PRINTS" id="PR00413">
    <property type="entry name" value="HADHALOGNASE"/>
</dbReference>
<dbReference type="AlphaFoldDB" id="A0A7X1F6Y1"/>
<dbReference type="SFLD" id="SFLDS00003">
    <property type="entry name" value="Haloacid_Dehalogenase"/>
    <property type="match status" value="1"/>
</dbReference>
<accession>A0A7X1F6Y1</accession>
<sequence length="205" mass="22644">MSASAAIEAVVFDVGRVLVHWDMRVLFRKLIADPAELEWFCSTVVTEAWHYQHDAGRPLAEMVAERKAEFPAQAALIDAYATRFNETIPGPIEGTIALVEALHARGVPLYAITNFGADLWPRFRPTLPVLERFRDIVVSGVERIAKPDPAIYALAERRFGRAGPAMLFIDDSAANIAAVRAAGWHGHLFTDPAGLERDLTERGLL</sequence>
<dbReference type="PANTHER" id="PTHR43611:SF3">
    <property type="entry name" value="FLAVIN MONONUCLEOTIDE HYDROLASE 1, CHLOROPLATIC"/>
    <property type="match status" value="1"/>
</dbReference>
<reference evidence="1 2" key="1">
    <citation type="submission" date="2020-08" db="EMBL/GenBank/DDBJ databases">
        <title>The genome sequence of Novosphingobium flavum 4Y4.</title>
        <authorList>
            <person name="Liu Y."/>
        </authorList>
    </citation>
    <scope>NUCLEOTIDE SEQUENCE [LARGE SCALE GENOMIC DNA]</scope>
    <source>
        <strain evidence="1 2">4Y4</strain>
    </source>
</reference>
<keyword evidence="2" id="KW-1185">Reference proteome</keyword>
<name>A0A7X1F6Y1_9SPHN</name>
<dbReference type="GO" id="GO:0016787">
    <property type="term" value="F:hydrolase activity"/>
    <property type="evidence" value="ECO:0007669"/>
    <property type="project" value="UniProtKB-KW"/>
</dbReference>
<dbReference type="EMBL" id="JACLAU010000007">
    <property type="protein sequence ID" value="MBC2651503.1"/>
    <property type="molecule type" value="Genomic_DNA"/>
</dbReference>
<keyword evidence="1" id="KW-0378">Hydrolase</keyword>
<gene>
    <name evidence="1" type="ORF">H7F49_07295</name>
</gene>
<organism evidence="1 2">
    <name type="scientific">Novosphingobium aerophilum</name>
    <dbReference type="NCBI Taxonomy" id="2839843"/>
    <lineage>
        <taxon>Bacteria</taxon>
        <taxon>Pseudomonadati</taxon>
        <taxon>Pseudomonadota</taxon>
        <taxon>Alphaproteobacteria</taxon>
        <taxon>Sphingomonadales</taxon>
        <taxon>Sphingomonadaceae</taxon>
        <taxon>Novosphingobium</taxon>
    </lineage>
</organism>
<dbReference type="SFLD" id="SFLDG01129">
    <property type="entry name" value="C1.5:_HAD__Beta-PGM__Phosphata"/>
    <property type="match status" value="1"/>
</dbReference>
<dbReference type="PANTHER" id="PTHR43611">
    <property type="entry name" value="ALPHA-D-GLUCOSE 1-PHOSPHATE PHOSPHATASE"/>
    <property type="match status" value="1"/>
</dbReference>
<protein>
    <submittedName>
        <fullName evidence="1">HAD-IA family hydrolase</fullName>
    </submittedName>
</protein>
<dbReference type="InterPro" id="IPR036412">
    <property type="entry name" value="HAD-like_sf"/>
</dbReference>
<dbReference type="SUPFAM" id="SSF56784">
    <property type="entry name" value="HAD-like"/>
    <property type="match status" value="1"/>
</dbReference>
<dbReference type="InterPro" id="IPR023214">
    <property type="entry name" value="HAD_sf"/>
</dbReference>
<proteinExistence type="predicted"/>
<dbReference type="Pfam" id="PF00702">
    <property type="entry name" value="Hydrolase"/>
    <property type="match status" value="1"/>
</dbReference>
<evidence type="ECO:0000313" key="1">
    <source>
        <dbReference type="EMBL" id="MBC2651503.1"/>
    </source>
</evidence>
<dbReference type="Gene3D" id="3.40.50.1000">
    <property type="entry name" value="HAD superfamily/HAD-like"/>
    <property type="match status" value="1"/>
</dbReference>
<dbReference type="InterPro" id="IPR006439">
    <property type="entry name" value="HAD-SF_hydro_IA"/>
</dbReference>
<dbReference type="RefSeq" id="WP_185682914.1">
    <property type="nucleotide sequence ID" value="NZ_JACLAU010000007.1"/>
</dbReference>